<gene>
    <name evidence="1" type="ORF">JT25_006550</name>
</gene>
<dbReference type="AlphaFoldDB" id="A0A126T240"/>
<keyword evidence="2" id="KW-1185">Reference proteome</keyword>
<organism evidence="1 2">
    <name type="scientific">Methylomonas denitrificans</name>
    <dbReference type="NCBI Taxonomy" id="1538553"/>
    <lineage>
        <taxon>Bacteria</taxon>
        <taxon>Pseudomonadati</taxon>
        <taxon>Pseudomonadota</taxon>
        <taxon>Gammaproteobacteria</taxon>
        <taxon>Methylococcales</taxon>
        <taxon>Methylococcaceae</taxon>
        <taxon>Methylomonas</taxon>
    </lineage>
</organism>
<dbReference type="Proteomes" id="UP000030512">
    <property type="component" value="Chromosome"/>
</dbReference>
<name>A0A126T240_9GAMM</name>
<dbReference type="OrthoDB" id="1435962at2"/>
<reference evidence="1 2" key="1">
    <citation type="journal article" date="2015" name="Environ. Microbiol.">
        <title>Methane oxidation coupled to nitrate reduction under hypoxia by the Gammaproteobacterium Methylomonas denitrificans, sp. nov. type strain FJG1.</title>
        <authorList>
            <person name="Kits K.D."/>
            <person name="Klotz M.G."/>
            <person name="Stein L.Y."/>
        </authorList>
    </citation>
    <scope>NUCLEOTIDE SEQUENCE [LARGE SCALE GENOMIC DNA]</scope>
    <source>
        <strain evidence="1 2">FJG1</strain>
    </source>
</reference>
<dbReference type="EMBL" id="CP014476">
    <property type="protein sequence ID" value="AMK76152.1"/>
    <property type="molecule type" value="Genomic_DNA"/>
</dbReference>
<dbReference type="STRING" id="1538553.JT25_006550"/>
<accession>A0A126T240</accession>
<evidence type="ECO:0000313" key="2">
    <source>
        <dbReference type="Proteomes" id="UP000030512"/>
    </source>
</evidence>
<dbReference type="RefSeq" id="WP_036274767.1">
    <property type="nucleotide sequence ID" value="NZ_CP014476.1"/>
</dbReference>
<dbReference type="KEGG" id="mdn:JT25_006550"/>
<protein>
    <recommendedName>
        <fullName evidence="3">DUF4145 domain-containing protein</fullName>
    </recommendedName>
</protein>
<sequence length="224" mass="25429">MKLNDLIKRVDELLEHGRIVLLTKSADDSHPHFVSVNSAPMAGFRSASLSFIDRVYGSEHPYYIEFTMKAKGNFVDNAERGIAILNAIRAEIAGGWLISFKGLVTSELFSDFLEMAEHLLENGYKDPAAVMIGSVLEEHLRQLCLKHAIEIEEEKNGRMFPRKADRLNADLARTEVYTKLDQKLITAWLDLRNKAAHGKYSEYTNEQVRQFLSGITDFIVRISL</sequence>
<evidence type="ECO:0008006" key="3">
    <source>
        <dbReference type="Google" id="ProtNLM"/>
    </source>
</evidence>
<evidence type="ECO:0000313" key="1">
    <source>
        <dbReference type="EMBL" id="AMK76152.1"/>
    </source>
</evidence>
<proteinExistence type="predicted"/>